<evidence type="ECO:0000256" key="1">
    <source>
        <dbReference type="ARBA" id="ARBA00004141"/>
    </source>
</evidence>
<dbReference type="Pfam" id="PF00153">
    <property type="entry name" value="Mito_carr"/>
    <property type="match status" value="2"/>
</dbReference>
<evidence type="ECO:0000256" key="3">
    <source>
        <dbReference type="ARBA" id="ARBA00022448"/>
    </source>
</evidence>
<name>A0A8D1SGA7_PIG</name>
<evidence type="ECO:0000256" key="5">
    <source>
        <dbReference type="ARBA" id="ARBA00022737"/>
    </source>
</evidence>
<evidence type="ECO:0000256" key="2">
    <source>
        <dbReference type="ARBA" id="ARBA00006375"/>
    </source>
</evidence>
<dbReference type="SUPFAM" id="SSF103506">
    <property type="entry name" value="Mitochondrial carrier"/>
    <property type="match status" value="1"/>
</dbReference>
<dbReference type="InterPro" id="IPR023395">
    <property type="entry name" value="MCP_dom_sf"/>
</dbReference>
<feature type="repeat" description="Solcar" evidence="8">
    <location>
        <begin position="11"/>
        <end position="106"/>
    </location>
</feature>
<comment type="subcellular location">
    <subcellularLocation>
        <location evidence="1">Membrane</location>
        <topology evidence="1">Multi-pass membrane protein</topology>
    </subcellularLocation>
</comment>
<dbReference type="PRINTS" id="PR00784">
    <property type="entry name" value="MTUNCOUPLING"/>
</dbReference>
<dbReference type="InterPro" id="IPR002067">
    <property type="entry name" value="MCP"/>
</dbReference>
<evidence type="ECO:0000256" key="4">
    <source>
        <dbReference type="ARBA" id="ARBA00022692"/>
    </source>
</evidence>
<proteinExistence type="inferred from homology"/>
<dbReference type="Ensembl" id="ENSSSCT00060002492.1">
    <property type="protein sequence ID" value="ENSSSCP00060000791.1"/>
    <property type="gene ID" value="ENSSSCG00060002027.1"/>
</dbReference>
<comment type="similarity">
    <text evidence="2 9">Belongs to the mitochondrial carrier (TC 2.A.29) family.</text>
</comment>
<dbReference type="PANTHER" id="PTHR45618">
    <property type="entry name" value="MITOCHONDRIAL DICARBOXYLATE CARRIER-RELATED"/>
    <property type="match status" value="1"/>
</dbReference>
<keyword evidence="7 8" id="KW-0472">Membrane</keyword>
<evidence type="ECO:0000256" key="6">
    <source>
        <dbReference type="ARBA" id="ARBA00022989"/>
    </source>
</evidence>
<evidence type="ECO:0000313" key="10">
    <source>
        <dbReference type="Ensembl" id="ENSSSCP00060000791.1"/>
    </source>
</evidence>
<dbReference type="Proteomes" id="UP000694723">
    <property type="component" value="Unplaced"/>
</dbReference>
<dbReference type="InterPro" id="IPR018108">
    <property type="entry name" value="MCP_transmembrane"/>
</dbReference>
<keyword evidence="5" id="KW-0677">Repeat</keyword>
<evidence type="ECO:0008006" key="12">
    <source>
        <dbReference type="Google" id="ProtNLM"/>
    </source>
</evidence>
<accession>A0A8D1SGA7</accession>
<dbReference type="AlphaFoldDB" id="A0A8D1SGA7"/>
<reference evidence="10" key="1">
    <citation type="submission" date="2025-08" db="UniProtKB">
        <authorList>
            <consortium name="Ensembl"/>
        </authorList>
    </citation>
    <scope>IDENTIFICATION</scope>
</reference>
<protein>
    <recommendedName>
        <fullName evidence="12">Mitochondrial uncoupling protein 2</fullName>
    </recommendedName>
</protein>
<keyword evidence="4 8" id="KW-0812">Transmembrane</keyword>
<dbReference type="GO" id="GO:0016020">
    <property type="term" value="C:membrane"/>
    <property type="evidence" value="ECO:0007669"/>
    <property type="project" value="UniProtKB-SubCell"/>
</dbReference>
<dbReference type="GO" id="GO:0055085">
    <property type="term" value="P:transmembrane transport"/>
    <property type="evidence" value="ECO:0007669"/>
    <property type="project" value="InterPro"/>
</dbReference>
<evidence type="ECO:0000256" key="8">
    <source>
        <dbReference type="PROSITE-ProRule" id="PRU00282"/>
    </source>
</evidence>
<dbReference type="InterPro" id="IPR050391">
    <property type="entry name" value="Mito_Metabolite_Transporter"/>
</dbReference>
<dbReference type="PROSITE" id="PS50920">
    <property type="entry name" value="SOLCAR"/>
    <property type="match status" value="2"/>
</dbReference>
<sequence length="335" mass="35275">MVGFKATEVPPTATVKFLGAGTAACIADLITFPLDTAKVRLQIQGERRGPVQAAASAQYRGVLGTILTMVRNEGPRSPYNGLVAGLQRQMSFASVRIGLYDSVKHFYTKGSEHAGIGSRLLAGSTTGALAVAVAQPTDVVKVRFQAQARAGGGRRYRSTVDAYKTIAREEGLRGLWKGVCAALSPPPPPLLPGLTQAPPLAPVGTSPNVARNAIVNCAELVTYDLIKDTLLKADLMTGGAGEMVRVSPFPRPRSQWGLRGPGGHVFSSCFPFACGVSFSSTGPKPRGMSFPWRREAVRLDRQCPSGESAAGVPVPLKADPRVASVLERQGGILTA</sequence>
<feature type="repeat" description="Solcar" evidence="8">
    <location>
        <begin position="114"/>
        <end position="203"/>
    </location>
</feature>
<keyword evidence="6" id="KW-1133">Transmembrane helix</keyword>
<evidence type="ECO:0000256" key="7">
    <source>
        <dbReference type="ARBA" id="ARBA00023136"/>
    </source>
</evidence>
<dbReference type="Gene3D" id="1.50.40.10">
    <property type="entry name" value="Mitochondrial carrier domain"/>
    <property type="match status" value="1"/>
</dbReference>
<evidence type="ECO:0000256" key="9">
    <source>
        <dbReference type="RuleBase" id="RU000488"/>
    </source>
</evidence>
<keyword evidence="3 9" id="KW-0813">Transport</keyword>
<evidence type="ECO:0000313" key="11">
    <source>
        <dbReference type="Proteomes" id="UP000694723"/>
    </source>
</evidence>
<organism evidence="10 11">
    <name type="scientific">Sus scrofa</name>
    <name type="common">Pig</name>
    <dbReference type="NCBI Taxonomy" id="9823"/>
    <lineage>
        <taxon>Eukaryota</taxon>
        <taxon>Metazoa</taxon>
        <taxon>Chordata</taxon>
        <taxon>Craniata</taxon>
        <taxon>Vertebrata</taxon>
        <taxon>Euteleostomi</taxon>
        <taxon>Mammalia</taxon>
        <taxon>Eutheria</taxon>
        <taxon>Laurasiatheria</taxon>
        <taxon>Artiodactyla</taxon>
        <taxon>Suina</taxon>
        <taxon>Suidae</taxon>
        <taxon>Sus</taxon>
    </lineage>
</organism>